<proteinExistence type="predicted"/>
<keyword evidence="1" id="KW-0963">Cytoplasm</keyword>
<dbReference type="InterPro" id="IPR005234">
    <property type="entry name" value="ScpB_csome_segregation"/>
</dbReference>
<evidence type="ECO:0008006" key="8">
    <source>
        <dbReference type="Google" id="ProtNLM"/>
    </source>
</evidence>
<dbReference type="Gene3D" id="1.10.10.10">
    <property type="entry name" value="Winged helix-like DNA-binding domain superfamily/Winged helix DNA-binding domain"/>
    <property type="match status" value="2"/>
</dbReference>
<dbReference type="EMBL" id="MFKO01000002">
    <property type="protein sequence ID" value="OGG42008.1"/>
    <property type="molecule type" value="Genomic_DNA"/>
</dbReference>
<evidence type="ECO:0000256" key="3">
    <source>
        <dbReference type="ARBA" id="ARBA00022829"/>
    </source>
</evidence>
<dbReference type="STRING" id="1798475.A2837_02265"/>
<evidence type="ECO:0000313" key="7">
    <source>
        <dbReference type="Proteomes" id="UP000176322"/>
    </source>
</evidence>
<feature type="coiled-coil region" evidence="5">
    <location>
        <begin position="24"/>
        <end position="58"/>
    </location>
</feature>
<dbReference type="PANTHER" id="PTHR34298">
    <property type="entry name" value="SEGREGATION AND CONDENSATION PROTEIN B"/>
    <property type="match status" value="1"/>
</dbReference>
<dbReference type="PANTHER" id="PTHR34298:SF2">
    <property type="entry name" value="SEGREGATION AND CONDENSATION PROTEIN B"/>
    <property type="match status" value="1"/>
</dbReference>
<evidence type="ECO:0000256" key="2">
    <source>
        <dbReference type="ARBA" id="ARBA00022618"/>
    </source>
</evidence>
<evidence type="ECO:0000256" key="1">
    <source>
        <dbReference type="ARBA" id="ARBA00022490"/>
    </source>
</evidence>
<dbReference type="InterPro" id="IPR036388">
    <property type="entry name" value="WH-like_DNA-bd_sf"/>
</dbReference>
<dbReference type="SUPFAM" id="SSF46785">
    <property type="entry name" value="Winged helix' DNA-binding domain"/>
    <property type="match status" value="2"/>
</dbReference>
<organism evidence="6 7">
    <name type="scientific">Candidatus Kaiserbacteria bacterium RIFCSPHIGHO2_01_FULL_46_22</name>
    <dbReference type="NCBI Taxonomy" id="1798475"/>
    <lineage>
        <taxon>Bacteria</taxon>
        <taxon>Candidatus Kaiseribacteriota</taxon>
    </lineage>
</organism>
<keyword evidence="5" id="KW-0175">Coiled coil</keyword>
<evidence type="ECO:0000256" key="4">
    <source>
        <dbReference type="ARBA" id="ARBA00023306"/>
    </source>
</evidence>
<dbReference type="Proteomes" id="UP000176322">
    <property type="component" value="Unassembled WGS sequence"/>
</dbReference>
<reference evidence="6 7" key="1">
    <citation type="journal article" date="2016" name="Nat. Commun.">
        <title>Thousands of microbial genomes shed light on interconnected biogeochemical processes in an aquifer system.</title>
        <authorList>
            <person name="Anantharaman K."/>
            <person name="Brown C.T."/>
            <person name="Hug L.A."/>
            <person name="Sharon I."/>
            <person name="Castelle C.J."/>
            <person name="Probst A.J."/>
            <person name="Thomas B.C."/>
            <person name="Singh A."/>
            <person name="Wilkins M.J."/>
            <person name="Karaoz U."/>
            <person name="Brodie E.L."/>
            <person name="Williams K.H."/>
            <person name="Hubbard S.S."/>
            <person name="Banfield J.F."/>
        </authorList>
    </citation>
    <scope>NUCLEOTIDE SEQUENCE [LARGE SCALE GENOMIC DNA]</scope>
</reference>
<accession>A0A1F6BYV9</accession>
<comment type="caution">
    <text evidence="6">The sequence shown here is derived from an EMBL/GenBank/DDBJ whole genome shotgun (WGS) entry which is preliminary data.</text>
</comment>
<dbReference type="InterPro" id="IPR036390">
    <property type="entry name" value="WH_DNA-bd_sf"/>
</dbReference>
<dbReference type="Pfam" id="PF04079">
    <property type="entry name" value="SMC_ScpB"/>
    <property type="match status" value="1"/>
</dbReference>
<protein>
    <recommendedName>
        <fullName evidence="8">SMC-Scp complex subunit ScpB</fullName>
    </recommendedName>
</protein>
<sequence>MTIDRQIEAVLFYKAEPIKKSALAKLLEIEQGELEGALATLQERLKESATTLILAEDEVELAVSPDFDQLVDSLRKEELRRDIGKAGAETLAIVLYRGPVSRSEIDRIRGVNSSYILRNLETRGLVMRDVRGRGSEFRPTTELLRHMGIGEKTELADYATVMNALENFEKQQQETD</sequence>
<keyword evidence="4" id="KW-0131">Cell cycle</keyword>
<dbReference type="AlphaFoldDB" id="A0A1F6BYV9"/>
<keyword evidence="2" id="KW-0132">Cell division</keyword>
<dbReference type="GO" id="GO:0051304">
    <property type="term" value="P:chromosome separation"/>
    <property type="evidence" value="ECO:0007669"/>
    <property type="project" value="InterPro"/>
</dbReference>
<dbReference type="GO" id="GO:0051301">
    <property type="term" value="P:cell division"/>
    <property type="evidence" value="ECO:0007669"/>
    <property type="project" value="UniProtKB-KW"/>
</dbReference>
<gene>
    <name evidence="6" type="ORF">A2837_02265</name>
</gene>
<evidence type="ECO:0000256" key="5">
    <source>
        <dbReference type="SAM" id="Coils"/>
    </source>
</evidence>
<name>A0A1F6BYV9_9BACT</name>
<keyword evidence="3" id="KW-0159">Chromosome partition</keyword>
<evidence type="ECO:0000313" key="6">
    <source>
        <dbReference type="EMBL" id="OGG42008.1"/>
    </source>
</evidence>